<dbReference type="AlphaFoldDB" id="A0AAV9ZRS7"/>
<evidence type="ECO:0000256" key="2">
    <source>
        <dbReference type="ARBA" id="ARBA00022723"/>
    </source>
</evidence>
<feature type="non-terminal residue" evidence="9">
    <location>
        <position position="1"/>
    </location>
</feature>
<feature type="non-terminal residue" evidence="9">
    <location>
        <position position="151"/>
    </location>
</feature>
<sequence>GKGQSADVHPDHLKKTDRGKVNIEQRMPRESKELRDNHEEYALLAEAFADFFDLIRVALKAYLPEKYDEIKIVADSLPFGGSSPAYPFTGFVLNVSSCTWAHRDGGKIMCFVIPLDRFQGGQLGQIETGFCFDLQMGDVLAFPSCDITHFN</sequence>
<dbReference type="Pfam" id="PF12851">
    <property type="entry name" value="Tet_JBP"/>
    <property type="match status" value="1"/>
</dbReference>
<dbReference type="InterPro" id="IPR024779">
    <property type="entry name" value="2OGFeDO_JBP1/TET_oxygenase_dom"/>
</dbReference>
<reference evidence="9 10" key="1">
    <citation type="journal article" date="2024" name="J Genomics">
        <title>Draft genome sequencing and assembly of Favolaschia claudopus CIRM-BRFM 2984 isolated from oak limbs.</title>
        <authorList>
            <person name="Navarro D."/>
            <person name="Drula E."/>
            <person name="Chaduli D."/>
            <person name="Cazenave R."/>
            <person name="Ahrendt S."/>
            <person name="Wang J."/>
            <person name="Lipzen A."/>
            <person name="Daum C."/>
            <person name="Barry K."/>
            <person name="Grigoriev I.V."/>
            <person name="Favel A."/>
            <person name="Rosso M.N."/>
            <person name="Martin F."/>
        </authorList>
    </citation>
    <scope>NUCLEOTIDE SEQUENCE [LARGE SCALE GENOMIC DNA]</scope>
    <source>
        <strain evidence="9 10">CIRM-BRFM 2984</strain>
    </source>
</reference>
<keyword evidence="4" id="KW-0560">Oxidoreductase</keyword>
<keyword evidence="2" id="KW-0479">Metal-binding</keyword>
<evidence type="ECO:0000313" key="9">
    <source>
        <dbReference type="EMBL" id="KAK6991501.1"/>
    </source>
</evidence>
<dbReference type="GO" id="GO:0051213">
    <property type="term" value="F:dioxygenase activity"/>
    <property type="evidence" value="ECO:0007669"/>
    <property type="project" value="UniProtKB-KW"/>
</dbReference>
<evidence type="ECO:0000256" key="1">
    <source>
        <dbReference type="ARBA" id="ARBA00001954"/>
    </source>
</evidence>
<protein>
    <recommendedName>
        <fullName evidence="7">2OGFeDO JBP1/TET oxygenase domain-containing protein</fullName>
    </recommendedName>
</protein>
<keyword evidence="3" id="KW-0223">Dioxygenase</keyword>
<proteinExistence type="predicted"/>
<feature type="region of interest" description="Disordered" evidence="6">
    <location>
        <begin position="1"/>
        <end position="20"/>
    </location>
</feature>
<comment type="cofactor">
    <cofactor evidence="1">
        <name>Fe(2+)</name>
        <dbReference type="ChEBI" id="CHEBI:29033"/>
    </cofactor>
</comment>
<evidence type="ECO:0000259" key="7">
    <source>
        <dbReference type="Pfam" id="PF12851"/>
    </source>
</evidence>
<evidence type="ECO:0000256" key="3">
    <source>
        <dbReference type="ARBA" id="ARBA00022964"/>
    </source>
</evidence>
<gene>
    <name evidence="9" type="ORF">R3P38DRAFT_2403674</name>
    <name evidence="8" type="ORF">R3P38DRAFT_2473588</name>
</gene>
<feature type="compositionally biased region" description="Basic and acidic residues" evidence="6">
    <location>
        <begin position="8"/>
        <end position="20"/>
    </location>
</feature>
<keyword evidence="5" id="KW-0408">Iron</keyword>
<comment type="caution">
    <text evidence="9">The sequence shown here is derived from an EMBL/GenBank/DDBJ whole genome shotgun (WGS) entry which is preliminary data.</text>
</comment>
<dbReference type="GO" id="GO:0046872">
    <property type="term" value="F:metal ion binding"/>
    <property type="evidence" value="ECO:0007669"/>
    <property type="project" value="UniProtKB-KW"/>
</dbReference>
<keyword evidence="10" id="KW-1185">Reference proteome</keyword>
<evidence type="ECO:0000256" key="6">
    <source>
        <dbReference type="SAM" id="MobiDB-lite"/>
    </source>
</evidence>
<evidence type="ECO:0000313" key="8">
    <source>
        <dbReference type="EMBL" id="KAK6989043.1"/>
    </source>
</evidence>
<dbReference type="Gene3D" id="3.60.130.30">
    <property type="match status" value="1"/>
</dbReference>
<dbReference type="Proteomes" id="UP001362999">
    <property type="component" value="Unassembled WGS sequence"/>
</dbReference>
<name>A0AAV9ZRS7_9AGAR</name>
<dbReference type="EMBL" id="JAWWNJ010000117">
    <property type="protein sequence ID" value="KAK6991501.1"/>
    <property type="molecule type" value="Genomic_DNA"/>
</dbReference>
<accession>A0AAV9ZRS7</accession>
<evidence type="ECO:0000256" key="5">
    <source>
        <dbReference type="ARBA" id="ARBA00023004"/>
    </source>
</evidence>
<evidence type="ECO:0000256" key="4">
    <source>
        <dbReference type="ARBA" id="ARBA00023002"/>
    </source>
</evidence>
<organism evidence="9 10">
    <name type="scientific">Favolaschia claudopus</name>
    <dbReference type="NCBI Taxonomy" id="2862362"/>
    <lineage>
        <taxon>Eukaryota</taxon>
        <taxon>Fungi</taxon>
        <taxon>Dikarya</taxon>
        <taxon>Basidiomycota</taxon>
        <taxon>Agaricomycotina</taxon>
        <taxon>Agaricomycetes</taxon>
        <taxon>Agaricomycetidae</taxon>
        <taxon>Agaricales</taxon>
        <taxon>Marasmiineae</taxon>
        <taxon>Mycenaceae</taxon>
        <taxon>Favolaschia</taxon>
    </lineage>
</organism>
<feature type="domain" description="2OGFeDO JBP1/TET oxygenase" evidence="7">
    <location>
        <begin position="25"/>
        <end position="143"/>
    </location>
</feature>
<dbReference type="EMBL" id="JAWWNJ010000118">
    <property type="protein sequence ID" value="KAK6989043.1"/>
    <property type="molecule type" value="Genomic_DNA"/>
</dbReference>
<evidence type="ECO:0000313" key="10">
    <source>
        <dbReference type="Proteomes" id="UP001362999"/>
    </source>
</evidence>